<comment type="caution">
    <text evidence="2">The sequence shown here is derived from an EMBL/GenBank/DDBJ whole genome shotgun (WGS) entry which is preliminary data.</text>
</comment>
<name>A0A8H3I7A8_9LECA</name>
<evidence type="ECO:0000256" key="1">
    <source>
        <dbReference type="SAM" id="Phobius"/>
    </source>
</evidence>
<organism evidence="2 3">
    <name type="scientific">Alectoria fallacina</name>
    <dbReference type="NCBI Taxonomy" id="1903189"/>
    <lineage>
        <taxon>Eukaryota</taxon>
        <taxon>Fungi</taxon>
        <taxon>Dikarya</taxon>
        <taxon>Ascomycota</taxon>
        <taxon>Pezizomycotina</taxon>
        <taxon>Lecanoromycetes</taxon>
        <taxon>OSLEUM clade</taxon>
        <taxon>Lecanoromycetidae</taxon>
        <taxon>Lecanorales</taxon>
        <taxon>Lecanorineae</taxon>
        <taxon>Parmeliaceae</taxon>
        <taxon>Alectoria</taxon>
    </lineage>
</organism>
<evidence type="ECO:0000313" key="3">
    <source>
        <dbReference type="Proteomes" id="UP000664203"/>
    </source>
</evidence>
<feature type="transmembrane region" description="Helical" evidence="1">
    <location>
        <begin position="94"/>
        <end position="114"/>
    </location>
</feature>
<dbReference type="OrthoDB" id="10293236at2759"/>
<dbReference type="EMBL" id="CAJPDR010000039">
    <property type="protein sequence ID" value="CAF9910075.1"/>
    <property type="molecule type" value="Genomic_DNA"/>
</dbReference>
<sequence>MFTLTSKECVSILRFTPIILGSVLLFSLTDFGLAVAYAKQLYKAPLDESKWDYSKDERWSTIWFVLYSGFFPFLSITHAIIDAALFFFAQLNPICTLSISIFVFVGWIIQVSFWCHCDYTPDSDTCYQFYVVGNPYSDLSGSLSGVSDGITAAKVAFGMIVLTFYVAYLVLAAIAMHEMRRTDHVKIDDNEEQDLDNCYPMEYRQKASPSFEHLTNLSSFLEAGTGM</sequence>
<protein>
    <submittedName>
        <fullName evidence="2">Uncharacterized protein</fullName>
    </submittedName>
</protein>
<gene>
    <name evidence="2" type="ORF">ALECFALPRED_006149</name>
</gene>
<keyword evidence="3" id="KW-1185">Reference proteome</keyword>
<keyword evidence="1" id="KW-0472">Membrane</keyword>
<feature type="transmembrane region" description="Helical" evidence="1">
    <location>
        <begin position="62"/>
        <end position="87"/>
    </location>
</feature>
<reference evidence="2" key="1">
    <citation type="submission" date="2021-03" db="EMBL/GenBank/DDBJ databases">
        <authorList>
            <person name="Tagirdzhanova G."/>
        </authorList>
    </citation>
    <scope>NUCLEOTIDE SEQUENCE</scope>
</reference>
<keyword evidence="1" id="KW-1133">Transmembrane helix</keyword>
<keyword evidence="1" id="KW-0812">Transmembrane</keyword>
<accession>A0A8H3I7A8</accession>
<dbReference type="Proteomes" id="UP000664203">
    <property type="component" value="Unassembled WGS sequence"/>
</dbReference>
<dbReference type="AlphaFoldDB" id="A0A8H3I7A8"/>
<feature type="transmembrane region" description="Helical" evidence="1">
    <location>
        <begin position="155"/>
        <end position="176"/>
    </location>
</feature>
<proteinExistence type="predicted"/>
<evidence type="ECO:0000313" key="2">
    <source>
        <dbReference type="EMBL" id="CAF9910075.1"/>
    </source>
</evidence>